<accession>A0A2P2QNF1</accession>
<dbReference type="EMBL" id="GGEC01088065">
    <property type="protein sequence ID" value="MBX68549.1"/>
    <property type="molecule type" value="Transcribed_RNA"/>
</dbReference>
<proteinExistence type="predicted"/>
<feature type="domain" description="DUF7026" evidence="1">
    <location>
        <begin position="68"/>
        <end position="117"/>
    </location>
</feature>
<protein>
    <submittedName>
        <fullName evidence="2">Uncharacterized protein MANES_10G092200</fullName>
    </submittedName>
</protein>
<evidence type="ECO:0000259" key="1">
    <source>
        <dbReference type="Pfam" id="PF22950"/>
    </source>
</evidence>
<evidence type="ECO:0000313" key="2">
    <source>
        <dbReference type="EMBL" id="MBX68549.1"/>
    </source>
</evidence>
<sequence length="166" mass="19199">MALRFSLLLPSNLCQHRKPQSLSFPTTTFITNRARAQIPCTKDSFSDSDLAANLATEVAKKNTQLAQREEAMKKSRELLFTEFCHYLDLEKEEVNCKWSKLDQEEKWVIVKGFVSEWGVNFHPLSARSIKEMIEEYLHEEKPPPPNSSSSVLFRGLRRMMGFSQDK</sequence>
<organism evidence="2">
    <name type="scientific">Rhizophora mucronata</name>
    <name type="common">Asiatic mangrove</name>
    <dbReference type="NCBI Taxonomy" id="61149"/>
    <lineage>
        <taxon>Eukaryota</taxon>
        <taxon>Viridiplantae</taxon>
        <taxon>Streptophyta</taxon>
        <taxon>Embryophyta</taxon>
        <taxon>Tracheophyta</taxon>
        <taxon>Spermatophyta</taxon>
        <taxon>Magnoliopsida</taxon>
        <taxon>eudicotyledons</taxon>
        <taxon>Gunneridae</taxon>
        <taxon>Pentapetalae</taxon>
        <taxon>rosids</taxon>
        <taxon>fabids</taxon>
        <taxon>Malpighiales</taxon>
        <taxon>Rhizophoraceae</taxon>
        <taxon>Rhizophora</taxon>
    </lineage>
</organism>
<dbReference type="Pfam" id="PF22950">
    <property type="entry name" value="DUF7026"/>
    <property type="match status" value="1"/>
</dbReference>
<reference evidence="2" key="1">
    <citation type="submission" date="2018-02" db="EMBL/GenBank/DDBJ databases">
        <title>Rhizophora mucronata_Transcriptome.</title>
        <authorList>
            <person name="Meera S.P."/>
            <person name="Sreeshan A."/>
            <person name="Augustine A."/>
        </authorList>
    </citation>
    <scope>NUCLEOTIDE SEQUENCE</scope>
    <source>
        <tissue evidence="2">Leaf</tissue>
    </source>
</reference>
<name>A0A2P2QNF1_RHIMU</name>
<dbReference type="AlphaFoldDB" id="A0A2P2QNF1"/>
<dbReference type="InterPro" id="IPR054290">
    <property type="entry name" value="DUF7026"/>
</dbReference>